<name>A0A3M7SLL9_BRAPC</name>
<protein>
    <submittedName>
        <fullName evidence="1">Uncharacterized protein</fullName>
    </submittedName>
</protein>
<sequence>MIFLGAQRGIRTLSGNCGFQTCSKLNEQIGNTSLKSRENPLMWKTLLNSLTFMCTGTLLEKIIFYK</sequence>
<dbReference type="AlphaFoldDB" id="A0A3M7SLL9"/>
<comment type="caution">
    <text evidence="1">The sequence shown here is derived from an EMBL/GenBank/DDBJ whole genome shotgun (WGS) entry which is preliminary data.</text>
</comment>
<accession>A0A3M7SLL9</accession>
<dbReference type="Proteomes" id="UP000276133">
    <property type="component" value="Unassembled WGS sequence"/>
</dbReference>
<evidence type="ECO:0000313" key="2">
    <source>
        <dbReference type="Proteomes" id="UP000276133"/>
    </source>
</evidence>
<keyword evidence="2" id="KW-1185">Reference proteome</keyword>
<proteinExistence type="predicted"/>
<gene>
    <name evidence="1" type="ORF">BpHYR1_011350</name>
</gene>
<evidence type="ECO:0000313" key="1">
    <source>
        <dbReference type="EMBL" id="RNA36701.1"/>
    </source>
</evidence>
<dbReference type="EMBL" id="REGN01001139">
    <property type="protein sequence ID" value="RNA36701.1"/>
    <property type="molecule type" value="Genomic_DNA"/>
</dbReference>
<organism evidence="1 2">
    <name type="scientific">Brachionus plicatilis</name>
    <name type="common">Marine rotifer</name>
    <name type="synonym">Brachionus muelleri</name>
    <dbReference type="NCBI Taxonomy" id="10195"/>
    <lineage>
        <taxon>Eukaryota</taxon>
        <taxon>Metazoa</taxon>
        <taxon>Spiralia</taxon>
        <taxon>Gnathifera</taxon>
        <taxon>Rotifera</taxon>
        <taxon>Eurotatoria</taxon>
        <taxon>Monogononta</taxon>
        <taxon>Pseudotrocha</taxon>
        <taxon>Ploima</taxon>
        <taxon>Brachionidae</taxon>
        <taxon>Brachionus</taxon>
    </lineage>
</organism>
<reference evidence="1 2" key="1">
    <citation type="journal article" date="2018" name="Sci. Rep.">
        <title>Genomic signatures of local adaptation to the degree of environmental predictability in rotifers.</title>
        <authorList>
            <person name="Franch-Gras L."/>
            <person name="Hahn C."/>
            <person name="Garcia-Roger E.M."/>
            <person name="Carmona M.J."/>
            <person name="Serra M."/>
            <person name="Gomez A."/>
        </authorList>
    </citation>
    <scope>NUCLEOTIDE SEQUENCE [LARGE SCALE GENOMIC DNA]</scope>
    <source>
        <strain evidence="1">HYR1</strain>
    </source>
</reference>